<dbReference type="STRING" id="546262.NEICINOT_04536"/>
<dbReference type="InterPro" id="IPR037012">
    <property type="entry name" value="NanQ/TabA/YiaL_sf"/>
</dbReference>
<dbReference type="EMBL" id="ACDY02000009">
    <property type="protein sequence ID" value="EEZ71265.1"/>
    <property type="molecule type" value="Genomic_DNA"/>
</dbReference>
<organism evidence="1 2">
    <name type="scientific">Neisseria cinerea ATCC 14685</name>
    <dbReference type="NCBI Taxonomy" id="546262"/>
    <lineage>
        <taxon>Bacteria</taxon>
        <taxon>Pseudomonadati</taxon>
        <taxon>Pseudomonadota</taxon>
        <taxon>Betaproteobacteria</taxon>
        <taxon>Neisseriales</taxon>
        <taxon>Neisseriaceae</taxon>
        <taxon>Neisseria</taxon>
    </lineage>
</organism>
<name>D0W4D9_NEICI</name>
<sequence>MFQTVFNLQKYTMITDTISNATRYAALHPDFAEAFHLLQTLDFAKLPDGQVPCENPNIRIFIDSEPMRTQREAQPEAHLKHIDIQTPIDGSETYGWIDRGRLKNGLGYNEKRDIEFFDCEPETWLTLEPGEFALFFPNDAHAPLVGDRANIRKAVFKIRIETERL</sequence>
<proteinExistence type="predicted"/>
<dbReference type="AlphaFoldDB" id="D0W4D9"/>
<dbReference type="Proteomes" id="UP000003294">
    <property type="component" value="Unassembled WGS sequence"/>
</dbReference>
<dbReference type="InterPro" id="IPR004375">
    <property type="entry name" value="NanQ/TabA/YiaL"/>
</dbReference>
<evidence type="ECO:0000313" key="1">
    <source>
        <dbReference type="EMBL" id="EEZ71265.1"/>
    </source>
</evidence>
<dbReference type="eggNOG" id="COG2731">
    <property type="taxonomic scope" value="Bacteria"/>
</dbReference>
<comment type="caution">
    <text evidence="1">The sequence shown here is derived from an EMBL/GenBank/DDBJ whole genome shotgun (WGS) entry which is preliminary data.</text>
</comment>
<dbReference type="SUPFAM" id="SSF51197">
    <property type="entry name" value="Clavaminate synthase-like"/>
    <property type="match status" value="1"/>
</dbReference>
<reference evidence="1 2" key="1">
    <citation type="submission" date="2009-10" db="EMBL/GenBank/DDBJ databases">
        <authorList>
            <person name="Weinstock G."/>
            <person name="Sodergren E."/>
            <person name="Clifton S."/>
            <person name="Fulton L."/>
            <person name="Fulton B."/>
            <person name="Courtney L."/>
            <person name="Fronick C."/>
            <person name="Harrison M."/>
            <person name="Strong C."/>
            <person name="Farmer C."/>
            <person name="Delahaunty K."/>
            <person name="Markovic C."/>
            <person name="Hall O."/>
            <person name="Minx P."/>
            <person name="Tomlinson C."/>
            <person name="Mitreva M."/>
            <person name="Nelson J."/>
            <person name="Hou S."/>
            <person name="Wollam A."/>
            <person name="Pepin K.H."/>
            <person name="Johnson M."/>
            <person name="Bhonagiri V."/>
            <person name="Nash W.E."/>
            <person name="Warren W."/>
            <person name="Chinwalla A."/>
            <person name="Mardis E.R."/>
            <person name="Wilson R.K."/>
        </authorList>
    </citation>
    <scope>NUCLEOTIDE SEQUENCE [LARGE SCALE GENOMIC DNA]</scope>
    <source>
        <strain evidence="1 2">ATCC 14685</strain>
    </source>
</reference>
<accession>D0W4D9</accession>
<dbReference type="NCBIfam" id="TIGR00022">
    <property type="entry name" value="YhcH/YjgK/YiaL family protein"/>
    <property type="match status" value="1"/>
</dbReference>
<dbReference type="GO" id="GO:0005829">
    <property type="term" value="C:cytosol"/>
    <property type="evidence" value="ECO:0007669"/>
    <property type="project" value="TreeGrafter"/>
</dbReference>
<dbReference type="PANTHER" id="PTHR34986:SF1">
    <property type="entry name" value="PROTEIN YIAL"/>
    <property type="match status" value="1"/>
</dbReference>
<gene>
    <name evidence="1" type="ORF">NEICINOT_04536</name>
</gene>
<dbReference type="Pfam" id="PF04074">
    <property type="entry name" value="DUF386"/>
    <property type="match status" value="1"/>
</dbReference>
<dbReference type="PANTHER" id="PTHR34986">
    <property type="entry name" value="EVOLVED BETA-GALACTOSIDASE SUBUNIT BETA"/>
    <property type="match status" value="1"/>
</dbReference>
<evidence type="ECO:0000313" key="2">
    <source>
        <dbReference type="Proteomes" id="UP000003294"/>
    </source>
</evidence>
<protein>
    <submittedName>
        <fullName evidence="1">YhcH/YjgK/YiaL family protein</fullName>
    </submittedName>
</protein>
<dbReference type="Gene3D" id="2.60.120.370">
    <property type="entry name" value="YhcH/YjgK/YiaL"/>
    <property type="match status" value="1"/>
</dbReference>